<gene>
    <name evidence="1" type="ORF">BTW07_08790</name>
</gene>
<dbReference type="InterPro" id="IPR011330">
    <property type="entry name" value="Glyco_hydro/deAcase_b/a-brl"/>
</dbReference>
<proteinExistence type="predicted"/>
<dbReference type="EMBL" id="MSDO01000010">
    <property type="protein sequence ID" value="OLO04517.1"/>
    <property type="molecule type" value="Genomic_DNA"/>
</dbReference>
<organism evidence="1 2">
    <name type="scientific">Salinicola socius</name>
    <dbReference type="NCBI Taxonomy" id="404433"/>
    <lineage>
        <taxon>Bacteria</taxon>
        <taxon>Pseudomonadati</taxon>
        <taxon>Pseudomonadota</taxon>
        <taxon>Gammaproteobacteria</taxon>
        <taxon>Oceanospirillales</taxon>
        <taxon>Halomonadaceae</taxon>
        <taxon>Salinicola</taxon>
    </lineage>
</organism>
<dbReference type="Gene3D" id="3.20.20.370">
    <property type="entry name" value="Glycoside hydrolase/deacetylase"/>
    <property type="match status" value="1"/>
</dbReference>
<dbReference type="RefSeq" id="WP_075569806.1">
    <property type="nucleotide sequence ID" value="NZ_MSDO01000010.1"/>
</dbReference>
<accession>A0A1Q8SSW0</accession>
<name>A0A1Q8SSW0_9GAMM</name>
<dbReference type="GO" id="GO:0005975">
    <property type="term" value="P:carbohydrate metabolic process"/>
    <property type="evidence" value="ECO:0007669"/>
    <property type="project" value="InterPro"/>
</dbReference>
<sequence>MPRLDRTQDVVQRLRGHWRLSLSEPLWGRSAILALRRVLDDEAEARLPHRADWCLGPDSFRQLLESLSESAQIVSLESVLQLHHDQLPRVALTFDGGWRDTLRQVSPILERLALPANVFLPCPVTQQAWSTWHEALSESLWREETADTAHRRLAEAGLPAPPIVTGQRDERYSQAIRNYIDELDQSESAATLCAVAAGLGTETTFTDEALDAFSIRRLEQGGLFRFGSLMPPRSVPRDARALARLRESRHQLSVLCRHPLPIAAAVDEFPDDALMQLAASADIERVLTRRAGWLEPPVDTVLLPRFVITHPVANSPGRLFDWLLGNLHT</sequence>
<evidence type="ECO:0000313" key="2">
    <source>
        <dbReference type="Proteomes" id="UP000186878"/>
    </source>
</evidence>
<dbReference type="STRING" id="404433.BTW07_08790"/>
<dbReference type="AlphaFoldDB" id="A0A1Q8SSW0"/>
<protein>
    <recommendedName>
        <fullName evidence="3">Polysaccharide deacetylase</fullName>
    </recommendedName>
</protein>
<evidence type="ECO:0000313" key="1">
    <source>
        <dbReference type="EMBL" id="OLO04517.1"/>
    </source>
</evidence>
<evidence type="ECO:0008006" key="3">
    <source>
        <dbReference type="Google" id="ProtNLM"/>
    </source>
</evidence>
<keyword evidence="2" id="KW-1185">Reference proteome</keyword>
<comment type="caution">
    <text evidence="1">The sequence shown here is derived from an EMBL/GenBank/DDBJ whole genome shotgun (WGS) entry which is preliminary data.</text>
</comment>
<dbReference type="Proteomes" id="UP000186878">
    <property type="component" value="Unassembled WGS sequence"/>
</dbReference>
<dbReference type="OrthoDB" id="9814639at2"/>
<reference evidence="1 2" key="1">
    <citation type="submission" date="2016-12" db="EMBL/GenBank/DDBJ databases">
        <title>Draft genome sequences of strains Salinicola socius SMB35, Salinicola sp. MH3R3-1 and Chromohalobacter sp. SMB17 from the Verkhnekamsk potash mining region of Russia.</title>
        <authorList>
            <person name="Mavrodi D.V."/>
            <person name="Olsson B.E."/>
            <person name="Korsakova E.S."/>
            <person name="Pyankova A."/>
            <person name="Mavrodi O.V."/>
            <person name="Plotnikova E.G."/>
        </authorList>
    </citation>
    <scope>NUCLEOTIDE SEQUENCE [LARGE SCALE GENOMIC DNA]</scope>
    <source>
        <strain evidence="1 2">SMB35</strain>
    </source>
</reference>
<dbReference type="SUPFAM" id="SSF88713">
    <property type="entry name" value="Glycoside hydrolase/deacetylase"/>
    <property type="match status" value="1"/>
</dbReference>